<reference evidence="1" key="1">
    <citation type="submission" date="2020-10" db="EMBL/GenBank/DDBJ databases">
        <title>Taxonomic study of unclassified bacteria belonging to the class Ktedonobacteria.</title>
        <authorList>
            <person name="Yabe S."/>
            <person name="Wang C.M."/>
            <person name="Zheng Y."/>
            <person name="Sakai Y."/>
            <person name="Cavaletti L."/>
            <person name="Monciardini P."/>
            <person name="Donadio S."/>
        </authorList>
    </citation>
    <scope>NUCLEOTIDE SEQUENCE</scope>
    <source>
        <strain evidence="1">ID150040</strain>
    </source>
</reference>
<dbReference type="EMBL" id="BNJK01000001">
    <property type="protein sequence ID" value="GHO94798.1"/>
    <property type="molecule type" value="Genomic_DNA"/>
</dbReference>
<gene>
    <name evidence="1" type="ORF">KSF_048460</name>
</gene>
<dbReference type="Proteomes" id="UP000597444">
    <property type="component" value="Unassembled WGS sequence"/>
</dbReference>
<protein>
    <submittedName>
        <fullName evidence="1">Uncharacterized protein</fullName>
    </submittedName>
</protein>
<dbReference type="AlphaFoldDB" id="A0A8J3ILW8"/>
<organism evidence="1 2">
    <name type="scientific">Reticulibacter mediterranei</name>
    <dbReference type="NCBI Taxonomy" id="2778369"/>
    <lineage>
        <taxon>Bacteria</taxon>
        <taxon>Bacillati</taxon>
        <taxon>Chloroflexota</taxon>
        <taxon>Ktedonobacteria</taxon>
        <taxon>Ktedonobacterales</taxon>
        <taxon>Reticulibacteraceae</taxon>
        <taxon>Reticulibacter</taxon>
    </lineage>
</organism>
<dbReference type="RefSeq" id="WP_220205514.1">
    <property type="nucleotide sequence ID" value="NZ_BNJK01000001.1"/>
</dbReference>
<evidence type="ECO:0000313" key="1">
    <source>
        <dbReference type="EMBL" id="GHO94798.1"/>
    </source>
</evidence>
<proteinExistence type="predicted"/>
<evidence type="ECO:0000313" key="2">
    <source>
        <dbReference type="Proteomes" id="UP000597444"/>
    </source>
</evidence>
<keyword evidence="2" id="KW-1185">Reference proteome</keyword>
<name>A0A8J3ILW8_9CHLR</name>
<comment type="caution">
    <text evidence="1">The sequence shown here is derived from an EMBL/GenBank/DDBJ whole genome shotgun (WGS) entry which is preliminary data.</text>
</comment>
<accession>A0A8J3ILW8</accession>
<sequence length="186" mass="21460">MQHLSDAPPRCLVYHAKDLQMRHTPCAEYWLTDRIQHYQLVAEVAARVEYVRAFTTHTRLSWMSRQEIVWFLPDEPLRSTAIGDVIFVCETGTAWLVQHRELHHIPAGWYGGSNMDILNALTLARRMHHGTIYYRDQVGNKAVVELTKEEGNVSTVLVNGRYGSNLSVLHHSFLDLDHSWSLRCPL</sequence>